<evidence type="ECO:0000256" key="2">
    <source>
        <dbReference type="SAM" id="Phobius"/>
    </source>
</evidence>
<keyword evidence="2" id="KW-0812">Transmembrane</keyword>
<keyword evidence="2" id="KW-1133">Transmembrane helix</keyword>
<keyword evidence="2" id="KW-0472">Membrane</keyword>
<name>A0A290QDW8_9BACT</name>
<dbReference type="KEGG" id="vbh:CMV30_05915"/>
<dbReference type="AlphaFoldDB" id="A0A290QDW8"/>
<feature type="region of interest" description="Disordered" evidence="1">
    <location>
        <begin position="42"/>
        <end position="72"/>
    </location>
</feature>
<proteinExistence type="predicted"/>
<accession>A0A290QDW8</accession>
<reference evidence="3 4" key="1">
    <citation type="submission" date="2017-09" db="EMBL/GenBank/DDBJ databases">
        <title>Complete genome sequence of Verrucomicrobial strain HZ-65, isolated from freshwater.</title>
        <authorList>
            <person name="Choi A."/>
        </authorList>
    </citation>
    <scope>NUCLEOTIDE SEQUENCE [LARGE SCALE GENOMIC DNA]</scope>
    <source>
        <strain evidence="3 4">HZ-65</strain>
    </source>
</reference>
<dbReference type="OrthoDB" id="195669at2"/>
<protein>
    <recommendedName>
        <fullName evidence="5">Zinc ribbon domain-containing protein</fullName>
    </recommendedName>
</protein>
<feature type="transmembrane region" description="Helical" evidence="2">
    <location>
        <begin position="78"/>
        <end position="97"/>
    </location>
</feature>
<feature type="compositionally biased region" description="Low complexity" evidence="1">
    <location>
        <begin position="62"/>
        <end position="72"/>
    </location>
</feature>
<evidence type="ECO:0000313" key="3">
    <source>
        <dbReference type="EMBL" id="ATC63528.1"/>
    </source>
</evidence>
<evidence type="ECO:0008006" key="5">
    <source>
        <dbReference type="Google" id="ProtNLM"/>
    </source>
</evidence>
<keyword evidence="4" id="KW-1185">Reference proteome</keyword>
<evidence type="ECO:0000313" key="4">
    <source>
        <dbReference type="Proteomes" id="UP000217265"/>
    </source>
</evidence>
<gene>
    <name evidence="3" type="ORF">CMV30_05915</name>
</gene>
<dbReference type="RefSeq" id="WP_096055160.1">
    <property type="nucleotide sequence ID" value="NZ_CP023344.1"/>
</dbReference>
<organism evidence="3 4">
    <name type="scientific">Nibricoccus aquaticus</name>
    <dbReference type="NCBI Taxonomy" id="2576891"/>
    <lineage>
        <taxon>Bacteria</taxon>
        <taxon>Pseudomonadati</taxon>
        <taxon>Verrucomicrobiota</taxon>
        <taxon>Opitutia</taxon>
        <taxon>Opitutales</taxon>
        <taxon>Opitutaceae</taxon>
        <taxon>Nibricoccus</taxon>
    </lineage>
</organism>
<dbReference type="Proteomes" id="UP000217265">
    <property type="component" value="Chromosome"/>
</dbReference>
<sequence>MAAAKKTNRAPTECPVCGASVPPHSLACPGCGADERTGWNDESTRYDGLDLPDSAFDDDSSPTTRTPPRQQRPQRVALHWWLTAFALLAVFVAAALHRLL</sequence>
<dbReference type="EMBL" id="CP023344">
    <property type="protein sequence ID" value="ATC63528.1"/>
    <property type="molecule type" value="Genomic_DNA"/>
</dbReference>
<evidence type="ECO:0000256" key="1">
    <source>
        <dbReference type="SAM" id="MobiDB-lite"/>
    </source>
</evidence>